<dbReference type="InterPro" id="IPR025202">
    <property type="entry name" value="PLD-like_dom"/>
</dbReference>
<dbReference type="PANTHER" id="PTHR21248">
    <property type="entry name" value="CARDIOLIPIN SYNTHASE"/>
    <property type="match status" value="1"/>
</dbReference>
<dbReference type="OrthoDB" id="9762009at2"/>
<dbReference type="GO" id="GO:0008808">
    <property type="term" value="F:cardiolipin synthase activity"/>
    <property type="evidence" value="ECO:0007669"/>
    <property type="project" value="UniProtKB-UniRule"/>
</dbReference>
<evidence type="ECO:0000256" key="2">
    <source>
        <dbReference type="ARBA" id="ARBA00022475"/>
    </source>
</evidence>
<comment type="subcellular location">
    <subcellularLocation>
        <location evidence="1 13">Cell membrane</location>
        <topology evidence="1 13">Multi-pass membrane protein</topology>
    </subcellularLocation>
</comment>
<keyword evidence="4 13" id="KW-0808">Transferase</keyword>
<dbReference type="InterPro" id="IPR030840">
    <property type="entry name" value="CL_synthase_A"/>
</dbReference>
<dbReference type="FunFam" id="3.30.870.10:FF:000021">
    <property type="entry name" value="Cardiolipin synthase"/>
    <property type="match status" value="1"/>
</dbReference>
<feature type="active site" evidence="13">
    <location>
        <position position="269"/>
    </location>
</feature>
<dbReference type="KEGG" id="reu:Reut_B4057"/>
<dbReference type="EC" id="2.7.8.-" evidence="13"/>
<keyword evidence="8 13" id="KW-0443">Lipid metabolism</keyword>
<comment type="catalytic activity">
    <reaction evidence="13">
        <text>2 a 1,2-diacyl-sn-glycero-3-phospho-(1'-sn-glycerol) = a cardiolipin + glycerol</text>
        <dbReference type="Rhea" id="RHEA:31451"/>
        <dbReference type="ChEBI" id="CHEBI:17754"/>
        <dbReference type="ChEBI" id="CHEBI:62237"/>
        <dbReference type="ChEBI" id="CHEBI:64716"/>
    </reaction>
</comment>
<feature type="transmembrane region" description="Helical" evidence="13">
    <location>
        <begin position="76"/>
        <end position="97"/>
    </location>
</feature>
<proteinExistence type="inferred from homology"/>
<dbReference type="EMBL" id="CP000091">
    <property type="protein sequence ID" value="AAZ63413.1"/>
    <property type="molecule type" value="Genomic_DNA"/>
</dbReference>
<evidence type="ECO:0000256" key="7">
    <source>
        <dbReference type="ARBA" id="ARBA00022989"/>
    </source>
</evidence>
<dbReference type="FunFam" id="3.30.870.10:FF:000014">
    <property type="entry name" value="Cardiolipin synthase"/>
    <property type="match status" value="1"/>
</dbReference>
<dbReference type="InterPro" id="IPR001736">
    <property type="entry name" value="PLipase_D/transphosphatidylase"/>
</dbReference>
<evidence type="ECO:0000259" key="14">
    <source>
        <dbReference type="PROSITE" id="PS50035"/>
    </source>
</evidence>
<dbReference type="PANTHER" id="PTHR21248:SF22">
    <property type="entry name" value="PHOSPHOLIPASE D"/>
    <property type="match status" value="1"/>
</dbReference>
<feature type="domain" description="PLD phosphodiesterase" evidence="14">
    <location>
        <begin position="431"/>
        <end position="458"/>
    </location>
</feature>
<comment type="similarity">
    <text evidence="13">Belongs to the phospholipase D family. Cardiolipin synthase subfamily. ClsA sub-subfamily.</text>
</comment>
<evidence type="ECO:0000256" key="1">
    <source>
        <dbReference type="ARBA" id="ARBA00004651"/>
    </source>
</evidence>
<dbReference type="SMART" id="SM00155">
    <property type="entry name" value="PLDc"/>
    <property type="match status" value="2"/>
</dbReference>
<evidence type="ECO:0000313" key="15">
    <source>
        <dbReference type="EMBL" id="AAZ63413.1"/>
    </source>
</evidence>
<feature type="active site" evidence="13">
    <location>
        <position position="436"/>
    </location>
</feature>
<feature type="transmembrane region" description="Helical" evidence="13">
    <location>
        <begin position="42"/>
        <end position="64"/>
    </location>
</feature>
<dbReference type="GO" id="GO:0005886">
    <property type="term" value="C:plasma membrane"/>
    <property type="evidence" value="ECO:0007669"/>
    <property type="project" value="UniProtKB-SubCell"/>
</dbReference>
<dbReference type="NCBIfam" id="TIGR04265">
    <property type="entry name" value="bac_cardiolipin"/>
    <property type="match status" value="1"/>
</dbReference>
<keyword evidence="6" id="KW-0677">Repeat</keyword>
<comment type="function">
    <text evidence="12 13">Catalyzes the reversible phosphatidyl group transfer from one phosphatidylglycerol molecule to another to form cardiolipin (CL) (diphosphatidylglycerol) and glycerol.</text>
</comment>
<feature type="active site" evidence="13">
    <location>
        <position position="443"/>
    </location>
</feature>
<evidence type="ECO:0000256" key="9">
    <source>
        <dbReference type="ARBA" id="ARBA00023136"/>
    </source>
</evidence>
<dbReference type="GO" id="GO:0032049">
    <property type="term" value="P:cardiolipin biosynthetic process"/>
    <property type="evidence" value="ECO:0007669"/>
    <property type="project" value="UniProtKB-UniRule"/>
</dbReference>
<evidence type="ECO:0000256" key="8">
    <source>
        <dbReference type="ARBA" id="ARBA00023098"/>
    </source>
</evidence>
<keyword evidence="11 13" id="KW-1208">Phospholipid metabolism</keyword>
<organism evidence="15">
    <name type="scientific">Cupriavidus pinatubonensis (strain JMP 134 / LMG 1197)</name>
    <name type="common">Cupriavidus necator (strain JMP 134)</name>
    <dbReference type="NCBI Taxonomy" id="264198"/>
    <lineage>
        <taxon>Bacteria</taxon>
        <taxon>Pseudomonadati</taxon>
        <taxon>Pseudomonadota</taxon>
        <taxon>Betaproteobacteria</taxon>
        <taxon>Burkholderiales</taxon>
        <taxon>Burkholderiaceae</taxon>
        <taxon>Cupriavidus</taxon>
    </lineage>
</organism>
<keyword evidence="5 13" id="KW-0812">Transmembrane</keyword>
<reference evidence="15" key="1">
    <citation type="submission" date="2005-08" db="EMBL/GenBank/DDBJ databases">
        <title>Complete sequence of chromosome 2 of Ralstonia eutropha JMP134.</title>
        <authorList>
            <person name="Copeland A."/>
            <person name="Lucas S."/>
            <person name="Lapidus A."/>
            <person name="Barry K."/>
            <person name="Detter J.C."/>
            <person name="Glavina T."/>
            <person name="Hammon N."/>
            <person name="Israni S."/>
            <person name="Pitluck S."/>
            <person name="Goltsman E."/>
            <person name="Martinez M."/>
            <person name="Schmutz J."/>
            <person name="Larimer F."/>
            <person name="Land M."/>
            <person name="Lykidis A."/>
            <person name="Richardson P."/>
        </authorList>
    </citation>
    <scope>NUCLEOTIDE SEQUENCE [LARGE SCALE GENOMIC DNA]</scope>
    <source>
        <strain evidence="15">JMP134</strain>
    </source>
</reference>
<protein>
    <recommendedName>
        <fullName evidence="13">Cardiolipin synthase A</fullName>
        <shortName evidence="13">CL synthase</shortName>
        <ecNumber evidence="13">2.7.8.-</ecNumber>
    </recommendedName>
</protein>
<dbReference type="CDD" id="cd09161">
    <property type="entry name" value="PLDc_PaCLS_like_2"/>
    <property type="match status" value="1"/>
</dbReference>
<evidence type="ECO:0000256" key="6">
    <source>
        <dbReference type="ARBA" id="ARBA00022737"/>
    </source>
</evidence>
<feature type="active site" evidence="13">
    <location>
        <position position="262"/>
    </location>
</feature>
<keyword evidence="3 13" id="KW-0444">Lipid biosynthesis</keyword>
<evidence type="ECO:0000256" key="10">
    <source>
        <dbReference type="ARBA" id="ARBA00023209"/>
    </source>
</evidence>
<dbReference type="Pfam" id="PF13091">
    <property type="entry name" value="PLDc_2"/>
    <property type="match status" value="1"/>
</dbReference>
<accession>Q46TX1</accession>
<keyword evidence="9 13" id="KW-0472">Membrane</keyword>
<evidence type="ECO:0000256" key="4">
    <source>
        <dbReference type="ARBA" id="ARBA00022679"/>
    </source>
</evidence>
<dbReference type="SUPFAM" id="SSF56024">
    <property type="entry name" value="Phospholipase D/nuclease"/>
    <property type="match status" value="2"/>
</dbReference>
<evidence type="ECO:0000256" key="13">
    <source>
        <dbReference type="HAMAP-Rule" id="MF_00190"/>
    </source>
</evidence>
<keyword evidence="2 13" id="KW-1003">Cell membrane</keyword>
<evidence type="ECO:0000256" key="3">
    <source>
        <dbReference type="ARBA" id="ARBA00022516"/>
    </source>
</evidence>
<dbReference type="InterPro" id="IPR022924">
    <property type="entry name" value="Cardiolipin_synthase"/>
</dbReference>
<dbReference type="Gene3D" id="3.30.870.10">
    <property type="entry name" value="Endonuclease Chain A"/>
    <property type="match status" value="2"/>
</dbReference>
<gene>
    <name evidence="13" type="primary">clsA</name>
    <name evidence="15" type="ordered locus">Reut_B4057</name>
</gene>
<dbReference type="HOGENOM" id="CLU_038053_1_0_4"/>
<feature type="active site" evidence="13">
    <location>
        <position position="438"/>
    </location>
</feature>
<dbReference type="PROSITE" id="PS50035">
    <property type="entry name" value="PLD"/>
    <property type="match status" value="2"/>
</dbReference>
<evidence type="ECO:0000256" key="12">
    <source>
        <dbReference type="ARBA" id="ARBA00057569"/>
    </source>
</evidence>
<name>Q46TX1_CUPPJ</name>
<evidence type="ECO:0000256" key="5">
    <source>
        <dbReference type="ARBA" id="ARBA00022692"/>
    </source>
</evidence>
<feature type="domain" description="PLD phosphodiesterase" evidence="14">
    <location>
        <begin position="257"/>
        <end position="284"/>
    </location>
</feature>
<keyword evidence="7 13" id="KW-1133">Transmembrane helix</keyword>
<keyword evidence="10 13" id="KW-0594">Phospholipid biosynthesis</keyword>
<feature type="active site" evidence="13">
    <location>
        <position position="264"/>
    </location>
</feature>
<dbReference type="HAMAP" id="MF_00190">
    <property type="entry name" value="Cardiolipin_synth_ClsA"/>
    <property type="match status" value="1"/>
</dbReference>
<sequence length="518" mass="57167">MPQKAFVATQQRPGAAPRISLCQNKNHRDPVPRGGHLGSLHMLSPSVVATVILIFHVIGVLAALHAVMTVRTAPGAIAWAGSLVMMPYLTLVPYLIFGRSRFAGYVNARRFNDDRLREIRHGMTPEDRDARSACVVHAPEPACMRALPRLTGMPCLANNDVRLLVNGTTTFEAIFAAVAAARQVVIVQFFIVHDDVLGRRLQALLCERAQAGVKVYFLYDSIGCHALPRGYVKTLMAAGVEARAFSTHRGFVNRFQLNFRNHRKLVVVDGSQAFVGGHNVGVEYLGERPPLAPWRDTHISVRGSAVLDLQMAFAEDWYWAAREVPYLLMPPPDVGGRMTCQVVPTGPADAQETCSLFFVEAIQAARHRVWITSPYFVPDEAVFAVLRLAVLRGVDVRILIPARPDHLVVFAASTLYAHQAVAAGIKLYRYQPGFLHQKVILVDDDAAAVGTANLDNRSFRLNFELMVMTADREFASQVADMLEADFAQARRIGVDEFLRAPAPLRVAMHVAKLFAPIL</sequence>
<dbReference type="eggNOG" id="COG1502">
    <property type="taxonomic scope" value="Bacteria"/>
</dbReference>
<dbReference type="AlphaFoldDB" id="Q46TX1"/>
<dbReference type="STRING" id="264198.Reut_B4057"/>
<evidence type="ECO:0000256" key="11">
    <source>
        <dbReference type="ARBA" id="ARBA00023264"/>
    </source>
</evidence>